<name>A0A653SLW9_9FLAO</name>
<dbReference type="EMBL" id="CABWLR010000003">
    <property type="protein sequence ID" value="VXB67921.1"/>
    <property type="molecule type" value="Genomic_DNA"/>
</dbReference>
<protein>
    <submittedName>
        <fullName evidence="1">Uncharacterized protein</fullName>
    </submittedName>
</protein>
<gene>
    <name evidence="1" type="ORF">MARI151_30327</name>
</gene>
<evidence type="ECO:0000313" key="2">
    <source>
        <dbReference type="Proteomes" id="UP000430202"/>
    </source>
</evidence>
<sequence length="52" mass="6145">MRKEKREKRKEKIELATHSVLHAANNEQRTTNNEIYDNRYNKEETIGISGTV</sequence>
<dbReference type="Proteomes" id="UP000430202">
    <property type="component" value="Unassembled WGS sequence"/>
</dbReference>
<proteinExistence type="predicted"/>
<evidence type="ECO:0000313" key="1">
    <source>
        <dbReference type="EMBL" id="VXB67921.1"/>
    </source>
</evidence>
<keyword evidence="2" id="KW-1185">Reference proteome</keyword>
<accession>A0A653SLW9</accession>
<reference evidence="1 2" key="1">
    <citation type="submission" date="2019-10" db="EMBL/GenBank/DDBJ databases">
        <authorList>
            <person name="Karimi E."/>
        </authorList>
    </citation>
    <scope>NUCLEOTIDE SEQUENCE [LARGE SCALE GENOMIC DNA]</scope>
    <source>
        <strain evidence="1">Maribacter sp. 151</strain>
    </source>
</reference>
<organism evidence="1 2">
    <name type="scientific">Maribacter litoralis</name>
    <dbReference type="NCBI Taxonomy" id="2059726"/>
    <lineage>
        <taxon>Bacteria</taxon>
        <taxon>Pseudomonadati</taxon>
        <taxon>Bacteroidota</taxon>
        <taxon>Flavobacteriia</taxon>
        <taxon>Flavobacteriales</taxon>
        <taxon>Flavobacteriaceae</taxon>
        <taxon>Maribacter</taxon>
    </lineage>
</organism>
<dbReference type="RefSeq" id="WP_159302951.1">
    <property type="nucleotide sequence ID" value="NZ_LR733271.1"/>
</dbReference>
<dbReference type="AlphaFoldDB" id="A0A653SLW9"/>